<sequence length="142" mass="16012">MFCFCLNAGSDDNGKTTTTVYGQNTKGNPTFPLNEKRPTHESAVIWSTQGNRPPLNLLRNGNCGGDERLAGRKLSVTLLTTNHQVETFFSDNPITETELTECQEFPVPSVQKRRRLVIYFKARPHQQIHVGSPIRWRSRSGP</sequence>
<gene>
    <name evidence="1" type="ORF">BV898_12540</name>
</gene>
<keyword evidence="2" id="KW-1185">Reference proteome</keyword>
<reference evidence="2" key="1">
    <citation type="submission" date="2017-01" db="EMBL/GenBank/DDBJ databases">
        <title>Comparative genomics of anhydrobiosis in the tardigrade Hypsibius dujardini.</title>
        <authorList>
            <person name="Yoshida Y."/>
            <person name="Koutsovoulos G."/>
            <person name="Laetsch D."/>
            <person name="Stevens L."/>
            <person name="Kumar S."/>
            <person name="Horikawa D."/>
            <person name="Ishino K."/>
            <person name="Komine S."/>
            <person name="Tomita M."/>
            <person name="Blaxter M."/>
            <person name="Arakawa K."/>
        </authorList>
    </citation>
    <scope>NUCLEOTIDE SEQUENCE [LARGE SCALE GENOMIC DNA]</scope>
    <source>
        <strain evidence="2">Z151</strain>
    </source>
</reference>
<evidence type="ECO:0000313" key="1">
    <source>
        <dbReference type="EMBL" id="OQV13216.1"/>
    </source>
</evidence>
<dbReference type="Proteomes" id="UP000192578">
    <property type="component" value="Unassembled WGS sequence"/>
</dbReference>
<dbReference type="AlphaFoldDB" id="A0A1W0WDC0"/>
<proteinExistence type="predicted"/>
<protein>
    <submittedName>
        <fullName evidence="1">Uncharacterized protein</fullName>
    </submittedName>
</protein>
<accession>A0A1W0WDC0</accession>
<comment type="caution">
    <text evidence="1">The sequence shown here is derived from an EMBL/GenBank/DDBJ whole genome shotgun (WGS) entry which is preliminary data.</text>
</comment>
<organism evidence="1 2">
    <name type="scientific">Hypsibius exemplaris</name>
    <name type="common">Freshwater tardigrade</name>
    <dbReference type="NCBI Taxonomy" id="2072580"/>
    <lineage>
        <taxon>Eukaryota</taxon>
        <taxon>Metazoa</taxon>
        <taxon>Ecdysozoa</taxon>
        <taxon>Tardigrada</taxon>
        <taxon>Eutardigrada</taxon>
        <taxon>Parachela</taxon>
        <taxon>Hypsibioidea</taxon>
        <taxon>Hypsibiidae</taxon>
        <taxon>Hypsibius</taxon>
    </lineage>
</organism>
<evidence type="ECO:0000313" key="2">
    <source>
        <dbReference type="Proteomes" id="UP000192578"/>
    </source>
</evidence>
<name>A0A1W0WDC0_HYPEX</name>
<dbReference type="EMBL" id="MTYJ01000128">
    <property type="protein sequence ID" value="OQV13216.1"/>
    <property type="molecule type" value="Genomic_DNA"/>
</dbReference>